<feature type="compositionally biased region" description="Basic residues" evidence="1">
    <location>
        <begin position="230"/>
        <end position="243"/>
    </location>
</feature>
<feature type="region of interest" description="Disordered" evidence="1">
    <location>
        <begin position="230"/>
        <end position="257"/>
    </location>
</feature>
<dbReference type="AlphaFoldDB" id="A0A4V3SHK7"/>
<dbReference type="Proteomes" id="UP000298138">
    <property type="component" value="Unassembled WGS sequence"/>
</dbReference>
<name>A0A4V3SHK7_9PEZI</name>
<evidence type="ECO:0000256" key="2">
    <source>
        <dbReference type="SAM" id="Phobius"/>
    </source>
</evidence>
<sequence length="257" mass="29338">MIEMNVEAVRPGKQRVKRQGLCNIVDIIGILSSGPSGRRLAFLMAPTFLLVTKGLERLNRFSFRKSSAGTSSGPIAIEENTLFFFVTRSLNGCCLSLSFLSYSCYLSICFGTCYPSFSSSLCCCFRDTLTLLEFTIAHRRNIRRPIINFFRYRGRPLHQPLEPIIKLLHVVVLSIMRNRLRGSFRQLKRATIMIITMIIIVVERLRGALGQFISSGLIIIVVIVERHRSGRSQNSRHHHRQRRKGDQEHRSAHDDCS</sequence>
<reference evidence="3 4" key="1">
    <citation type="submission" date="2019-04" db="EMBL/GenBank/DDBJ databases">
        <title>Comparative genomics and transcriptomics to analyze fruiting body development in filamentous ascomycetes.</title>
        <authorList>
            <consortium name="DOE Joint Genome Institute"/>
            <person name="Lutkenhaus R."/>
            <person name="Traeger S."/>
            <person name="Breuer J."/>
            <person name="Kuo A."/>
            <person name="Lipzen A."/>
            <person name="Pangilinan J."/>
            <person name="Dilworth D."/>
            <person name="Sandor L."/>
            <person name="Poggeler S."/>
            <person name="Barry K."/>
            <person name="Grigoriev I.V."/>
            <person name="Nowrousian M."/>
        </authorList>
    </citation>
    <scope>NUCLEOTIDE SEQUENCE [LARGE SCALE GENOMIC DNA]</scope>
    <source>
        <strain evidence="3 4">CBS 389.68</strain>
    </source>
</reference>
<feature type="transmembrane region" description="Helical" evidence="2">
    <location>
        <begin position="208"/>
        <end position="224"/>
    </location>
</feature>
<evidence type="ECO:0000256" key="1">
    <source>
        <dbReference type="SAM" id="MobiDB-lite"/>
    </source>
</evidence>
<keyword evidence="2" id="KW-0472">Membrane</keyword>
<dbReference type="InParanoid" id="A0A4V3SHK7"/>
<evidence type="ECO:0000313" key="4">
    <source>
        <dbReference type="Proteomes" id="UP000298138"/>
    </source>
</evidence>
<keyword evidence="4" id="KW-1185">Reference proteome</keyword>
<feature type="compositionally biased region" description="Basic and acidic residues" evidence="1">
    <location>
        <begin position="244"/>
        <end position="257"/>
    </location>
</feature>
<organism evidence="3 4">
    <name type="scientific">Ascodesmis nigricans</name>
    <dbReference type="NCBI Taxonomy" id="341454"/>
    <lineage>
        <taxon>Eukaryota</taxon>
        <taxon>Fungi</taxon>
        <taxon>Dikarya</taxon>
        <taxon>Ascomycota</taxon>
        <taxon>Pezizomycotina</taxon>
        <taxon>Pezizomycetes</taxon>
        <taxon>Pezizales</taxon>
        <taxon>Ascodesmidaceae</taxon>
        <taxon>Ascodesmis</taxon>
    </lineage>
</organism>
<protein>
    <submittedName>
        <fullName evidence="3">Uncharacterized protein</fullName>
    </submittedName>
</protein>
<proteinExistence type="predicted"/>
<dbReference type="EMBL" id="ML220172">
    <property type="protein sequence ID" value="TGZ76604.1"/>
    <property type="molecule type" value="Genomic_DNA"/>
</dbReference>
<gene>
    <name evidence="3" type="ORF">EX30DRAFT_243522</name>
</gene>
<evidence type="ECO:0000313" key="3">
    <source>
        <dbReference type="EMBL" id="TGZ76604.1"/>
    </source>
</evidence>
<keyword evidence="2" id="KW-0812">Transmembrane</keyword>
<keyword evidence="2" id="KW-1133">Transmembrane helix</keyword>
<accession>A0A4V3SHK7</accession>